<accession>A0ABY5MC24</accession>
<dbReference type="RefSeq" id="WP_232398364.1">
    <property type="nucleotide sequence ID" value="NZ_CP102173.1"/>
</dbReference>
<dbReference type="EMBL" id="CP102173">
    <property type="protein sequence ID" value="UUP14530.1"/>
    <property type="molecule type" value="Genomic_DNA"/>
</dbReference>
<dbReference type="InterPro" id="IPR014922">
    <property type="entry name" value="YdhG-like"/>
</dbReference>
<dbReference type="SUPFAM" id="SSF159888">
    <property type="entry name" value="YdhG-like"/>
    <property type="match status" value="1"/>
</dbReference>
<organism evidence="2 3">
    <name type="scientific">Aeromicrobium wangtongii</name>
    <dbReference type="NCBI Taxonomy" id="2969247"/>
    <lineage>
        <taxon>Bacteria</taxon>
        <taxon>Bacillati</taxon>
        <taxon>Actinomycetota</taxon>
        <taxon>Actinomycetes</taxon>
        <taxon>Propionibacteriales</taxon>
        <taxon>Nocardioidaceae</taxon>
        <taxon>Aeromicrobium</taxon>
    </lineage>
</organism>
<evidence type="ECO:0000313" key="3">
    <source>
        <dbReference type="Proteomes" id="UP001316184"/>
    </source>
</evidence>
<dbReference type="Proteomes" id="UP001316184">
    <property type="component" value="Chromosome"/>
</dbReference>
<gene>
    <name evidence="2" type="ORF">NQV15_04250</name>
</gene>
<keyword evidence="3" id="KW-1185">Reference proteome</keyword>
<sequence>MPAPKVADVDEFFARLGDVQRPHLGTLRGLSLEAAAGSGVVEELKWNFPAYTKQQMLWMLQGFKHHCSVRFPVSFFAPYRDEASAAGYEAIEGALKIRWDQDVPEALIGRLLAARIDDFEAGNTAWSVPGQHSGKKK</sequence>
<protein>
    <submittedName>
        <fullName evidence="2">DUF1801 domain-containing protein</fullName>
    </submittedName>
</protein>
<dbReference type="Gene3D" id="3.90.1150.200">
    <property type="match status" value="1"/>
</dbReference>
<evidence type="ECO:0000313" key="2">
    <source>
        <dbReference type="EMBL" id="UUP14530.1"/>
    </source>
</evidence>
<name>A0ABY5MC24_9ACTN</name>
<feature type="domain" description="YdhG-like" evidence="1">
    <location>
        <begin position="21"/>
        <end position="116"/>
    </location>
</feature>
<evidence type="ECO:0000259" key="1">
    <source>
        <dbReference type="Pfam" id="PF08818"/>
    </source>
</evidence>
<dbReference type="Pfam" id="PF08818">
    <property type="entry name" value="DUF1801"/>
    <property type="match status" value="1"/>
</dbReference>
<reference evidence="2 3" key="1">
    <citation type="submission" date="2022-08" db="EMBL/GenBank/DDBJ databases">
        <title>novel species in genus Aeromicrobium.</title>
        <authorList>
            <person name="Ye L."/>
        </authorList>
    </citation>
    <scope>NUCLEOTIDE SEQUENCE [LARGE SCALE GENOMIC DNA]</scope>
    <source>
        <strain evidence="3">zg-Y1379</strain>
    </source>
</reference>
<proteinExistence type="predicted"/>